<protein>
    <submittedName>
        <fullName evidence="8">Metalloendopeptidase</fullName>
    </submittedName>
</protein>
<sequence length="378" mass="42804">MQIIFYNNIRKSSCFRMLPRLLSGSRRTIRPSHVRITTSGASRIFKGDKLYITCHSPKSYLNTPYHCQSKHYSTYKTFKNVSVTSNPIEYFASPGSRNKILLVLALVGVVYVSNLDEAPISHRSRFLWIPKWVEQYLGNRTYNQIMSQYRGQFLSRAHPTHQNVEYVVGKLLKSSDELIKANDNNITDGSFSRDTDTDEIRWEVHVINSSRDPPNAFVIPGGKIFVFSSILPYTQNNDGLATVLSHEISHELARHTGEKLSREPLSIVVSLASLVIFGTDILGKLSGLVSLHHSRTQESEADYMGLMIMANACFHPEEAIKFWKRMSGMGSMKPPEYLSTHPSDGTRINNIESWLPEANARRGYAGCDDVTAFFSKSW</sequence>
<dbReference type="Proteomes" id="UP001360560">
    <property type="component" value="Unassembled WGS sequence"/>
</dbReference>
<evidence type="ECO:0000313" key="9">
    <source>
        <dbReference type="Proteomes" id="UP001360560"/>
    </source>
</evidence>
<evidence type="ECO:0000256" key="2">
    <source>
        <dbReference type="ARBA" id="ARBA00022723"/>
    </source>
</evidence>
<dbReference type="GeneID" id="90076436"/>
<keyword evidence="9" id="KW-1185">Reference proteome</keyword>
<keyword evidence="4 6" id="KW-0862">Zinc</keyword>
<evidence type="ECO:0000313" key="8">
    <source>
        <dbReference type="EMBL" id="GMM38448.1"/>
    </source>
</evidence>
<dbReference type="Pfam" id="PF01435">
    <property type="entry name" value="Peptidase_M48"/>
    <property type="match status" value="1"/>
</dbReference>
<dbReference type="PANTHER" id="PTHR22726:SF1">
    <property type="entry name" value="METALLOENDOPEPTIDASE OMA1, MITOCHONDRIAL"/>
    <property type="match status" value="1"/>
</dbReference>
<dbReference type="GO" id="GO:0034982">
    <property type="term" value="P:mitochondrial protein processing"/>
    <property type="evidence" value="ECO:0007669"/>
    <property type="project" value="TreeGrafter"/>
</dbReference>
<feature type="domain" description="Peptidase M48" evidence="7">
    <location>
        <begin position="201"/>
        <end position="354"/>
    </location>
</feature>
<evidence type="ECO:0000256" key="6">
    <source>
        <dbReference type="RuleBase" id="RU003983"/>
    </source>
</evidence>
<dbReference type="Gene3D" id="3.30.2010.10">
    <property type="entry name" value="Metalloproteases ('zincins'), catalytic domain"/>
    <property type="match status" value="1"/>
</dbReference>
<name>A0AAV5QU52_9ASCO</name>
<dbReference type="InterPro" id="IPR051156">
    <property type="entry name" value="Mito/Outer_Membr_Metalloprot"/>
</dbReference>
<dbReference type="AlphaFoldDB" id="A0AAV5QU52"/>
<reference evidence="8 9" key="1">
    <citation type="journal article" date="2023" name="Elife">
        <title>Identification of key yeast species and microbe-microbe interactions impacting larval growth of Drosophila in the wild.</title>
        <authorList>
            <person name="Mure A."/>
            <person name="Sugiura Y."/>
            <person name="Maeda R."/>
            <person name="Honda K."/>
            <person name="Sakurai N."/>
            <person name="Takahashi Y."/>
            <person name="Watada M."/>
            <person name="Katoh T."/>
            <person name="Gotoh A."/>
            <person name="Gotoh Y."/>
            <person name="Taniguchi I."/>
            <person name="Nakamura K."/>
            <person name="Hayashi T."/>
            <person name="Katayama T."/>
            <person name="Uemura T."/>
            <person name="Hattori Y."/>
        </authorList>
    </citation>
    <scope>NUCLEOTIDE SEQUENCE [LARGE SCALE GENOMIC DNA]</scope>
    <source>
        <strain evidence="8 9">SC-9</strain>
    </source>
</reference>
<evidence type="ECO:0000256" key="5">
    <source>
        <dbReference type="ARBA" id="ARBA00023049"/>
    </source>
</evidence>
<dbReference type="CDD" id="cd07331">
    <property type="entry name" value="M48C_Oma1_like"/>
    <property type="match status" value="1"/>
</dbReference>
<comment type="cofactor">
    <cofactor evidence="6">
        <name>Zn(2+)</name>
        <dbReference type="ChEBI" id="CHEBI:29105"/>
    </cofactor>
    <text evidence="6">Binds 1 zinc ion per subunit.</text>
</comment>
<dbReference type="EMBL" id="BTFZ01000020">
    <property type="protein sequence ID" value="GMM38448.1"/>
    <property type="molecule type" value="Genomic_DNA"/>
</dbReference>
<proteinExistence type="inferred from homology"/>
<dbReference type="GO" id="GO:0004222">
    <property type="term" value="F:metalloendopeptidase activity"/>
    <property type="evidence" value="ECO:0007669"/>
    <property type="project" value="InterPro"/>
</dbReference>
<dbReference type="GO" id="GO:0006515">
    <property type="term" value="P:protein quality control for misfolded or incompletely synthesized proteins"/>
    <property type="evidence" value="ECO:0007669"/>
    <property type="project" value="TreeGrafter"/>
</dbReference>
<evidence type="ECO:0000256" key="1">
    <source>
        <dbReference type="ARBA" id="ARBA00022670"/>
    </source>
</evidence>
<gene>
    <name evidence="8" type="ORF">DASC09_057870</name>
</gene>
<dbReference type="PANTHER" id="PTHR22726">
    <property type="entry name" value="METALLOENDOPEPTIDASE OMA1"/>
    <property type="match status" value="1"/>
</dbReference>
<keyword evidence="5 6" id="KW-0482">Metalloprotease</keyword>
<comment type="caution">
    <text evidence="8">The sequence shown here is derived from an EMBL/GenBank/DDBJ whole genome shotgun (WGS) entry which is preliminary data.</text>
</comment>
<organism evidence="8 9">
    <name type="scientific">Saccharomycopsis crataegensis</name>
    <dbReference type="NCBI Taxonomy" id="43959"/>
    <lineage>
        <taxon>Eukaryota</taxon>
        <taxon>Fungi</taxon>
        <taxon>Dikarya</taxon>
        <taxon>Ascomycota</taxon>
        <taxon>Saccharomycotina</taxon>
        <taxon>Saccharomycetes</taxon>
        <taxon>Saccharomycopsidaceae</taxon>
        <taxon>Saccharomycopsis</taxon>
    </lineage>
</organism>
<keyword evidence="2" id="KW-0479">Metal-binding</keyword>
<dbReference type="GO" id="GO:0046872">
    <property type="term" value="F:metal ion binding"/>
    <property type="evidence" value="ECO:0007669"/>
    <property type="project" value="UniProtKB-KW"/>
</dbReference>
<dbReference type="GO" id="GO:0005743">
    <property type="term" value="C:mitochondrial inner membrane"/>
    <property type="evidence" value="ECO:0007669"/>
    <property type="project" value="TreeGrafter"/>
</dbReference>
<evidence type="ECO:0000256" key="3">
    <source>
        <dbReference type="ARBA" id="ARBA00022801"/>
    </source>
</evidence>
<keyword evidence="1 6" id="KW-0645">Protease</keyword>
<evidence type="ECO:0000256" key="4">
    <source>
        <dbReference type="ARBA" id="ARBA00022833"/>
    </source>
</evidence>
<accession>A0AAV5QU52</accession>
<dbReference type="InterPro" id="IPR001915">
    <property type="entry name" value="Peptidase_M48"/>
</dbReference>
<keyword evidence="3 6" id="KW-0378">Hydrolase</keyword>
<comment type="similarity">
    <text evidence="6">Belongs to the peptidase M48 family.</text>
</comment>
<evidence type="ECO:0000259" key="7">
    <source>
        <dbReference type="Pfam" id="PF01435"/>
    </source>
</evidence>
<dbReference type="RefSeq" id="XP_064855443.1">
    <property type="nucleotide sequence ID" value="XM_064999371.1"/>
</dbReference>